<dbReference type="GO" id="GO:0003677">
    <property type="term" value="F:DNA binding"/>
    <property type="evidence" value="ECO:0007669"/>
    <property type="project" value="UniProtKB-UniRule"/>
</dbReference>
<dbReference type="PANTHER" id="PTHR30349">
    <property type="entry name" value="PHAGE INTEGRASE-RELATED"/>
    <property type="match status" value="1"/>
</dbReference>
<sequence>MRFLANLIKIDDNDFLVKDYLRQEEINENTLLLNYKTLLKRYLSQGEPSEDTLRSYCSAIDSYIKWCLTNKVHPLKITEYQFMYYRDFLIKMNMKKGSIKVKLNAIKQFYNIAVKLKLIENSPAKDVGVKIHEASEISPMKFLTLEQLRDLLNIIPDYDEKHIEYLRDKIIIMLMALEGLRTVEVHRMSVNDINWEMKTIYIHGKGHNDFIYPRDDVLILLQAYLKIRPFDFAFIDEFGEPVFTTLTNQVKGKRMDRRGIRYNVDKWLTKAGLKKEGISCHMLRHTCGTLLYKDTKDLQIVKQVLRHSNVNITSKYAHIYNKMDKRYTTGINLNENINNEDKKKAHK</sequence>
<dbReference type="Pfam" id="PF00589">
    <property type="entry name" value="Phage_integrase"/>
    <property type="match status" value="1"/>
</dbReference>
<keyword evidence="2" id="KW-0229">DNA integration</keyword>
<dbReference type="PROSITE" id="PS51898">
    <property type="entry name" value="TYR_RECOMBINASE"/>
    <property type="match status" value="1"/>
</dbReference>
<evidence type="ECO:0000313" key="9">
    <source>
        <dbReference type="Proteomes" id="UP001198190"/>
    </source>
</evidence>
<proteinExistence type="inferred from homology"/>
<evidence type="ECO:0000256" key="1">
    <source>
        <dbReference type="ARBA" id="ARBA00008857"/>
    </source>
</evidence>
<dbReference type="AlphaFoldDB" id="A0AAW4UAI1"/>
<dbReference type="EMBL" id="JAJCGD010000009">
    <property type="protein sequence ID" value="MCB6828038.1"/>
    <property type="molecule type" value="Genomic_DNA"/>
</dbReference>
<evidence type="ECO:0000256" key="3">
    <source>
        <dbReference type="ARBA" id="ARBA00023125"/>
    </source>
</evidence>
<evidence type="ECO:0000256" key="2">
    <source>
        <dbReference type="ARBA" id="ARBA00022908"/>
    </source>
</evidence>
<comment type="caution">
    <text evidence="8">The sequence shown here is derived from an EMBL/GenBank/DDBJ whole genome shotgun (WGS) entry which is preliminary data.</text>
</comment>
<dbReference type="PANTHER" id="PTHR30349:SF64">
    <property type="entry name" value="PROPHAGE INTEGRASE INTD-RELATED"/>
    <property type="match status" value="1"/>
</dbReference>
<evidence type="ECO:0000313" key="8">
    <source>
        <dbReference type="EMBL" id="MCB6828038.1"/>
    </source>
</evidence>
<dbReference type="InterPro" id="IPR011010">
    <property type="entry name" value="DNA_brk_join_enz"/>
</dbReference>
<dbReference type="PROSITE" id="PS51900">
    <property type="entry name" value="CB"/>
    <property type="match status" value="1"/>
</dbReference>
<dbReference type="InterPro" id="IPR050090">
    <property type="entry name" value="Tyrosine_recombinase_XerCD"/>
</dbReference>
<feature type="domain" description="Core-binding (CB)" evidence="7">
    <location>
        <begin position="33"/>
        <end position="114"/>
    </location>
</feature>
<dbReference type="InterPro" id="IPR044068">
    <property type="entry name" value="CB"/>
</dbReference>
<comment type="similarity">
    <text evidence="1">Belongs to the 'phage' integrase family.</text>
</comment>
<evidence type="ECO:0000259" key="7">
    <source>
        <dbReference type="PROSITE" id="PS51900"/>
    </source>
</evidence>
<keyword evidence="3 5" id="KW-0238">DNA-binding</keyword>
<dbReference type="InterPro" id="IPR013762">
    <property type="entry name" value="Integrase-like_cat_sf"/>
</dbReference>
<protein>
    <submittedName>
        <fullName evidence="8">Tyrosine-type recombinase/integrase</fullName>
    </submittedName>
</protein>
<dbReference type="GO" id="GO:0015074">
    <property type="term" value="P:DNA integration"/>
    <property type="evidence" value="ECO:0007669"/>
    <property type="project" value="UniProtKB-KW"/>
</dbReference>
<dbReference type="Gene3D" id="1.10.443.10">
    <property type="entry name" value="Intergrase catalytic core"/>
    <property type="match status" value="1"/>
</dbReference>
<evidence type="ECO:0000259" key="6">
    <source>
        <dbReference type="PROSITE" id="PS51898"/>
    </source>
</evidence>
<dbReference type="Pfam" id="PF13495">
    <property type="entry name" value="Phage_int_SAM_4"/>
    <property type="match status" value="1"/>
</dbReference>
<keyword evidence="4" id="KW-0233">DNA recombination</keyword>
<dbReference type="CDD" id="cd01194">
    <property type="entry name" value="INT_C_like_4"/>
    <property type="match status" value="1"/>
</dbReference>
<dbReference type="InterPro" id="IPR004107">
    <property type="entry name" value="Integrase_SAM-like_N"/>
</dbReference>
<dbReference type="RefSeq" id="WP_227152824.1">
    <property type="nucleotide sequence ID" value="NZ_CAUCXX010000008.1"/>
</dbReference>
<gene>
    <name evidence="8" type="ORF">LIY65_04970</name>
</gene>
<feature type="domain" description="Tyr recombinase" evidence="6">
    <location>
        <begin position="138"/>
        <end position="329"/>
    </location>
</feature>
<reference evidence="8" key="1">
    <citation type="submission" date="2021-10" db="EMBL/GenBank/DDBJ databases">
        <title>Collection of gut derived symbiotic bacterial strains cultured from healthy donors.</title>
        <authorList>
            <person name="Lin H."/>
            <person name="Littmann E."/>
            <person name="Claire K."/>
            <person name="Pamer E."/>
        </authorList>
    </citation>
    <scope>NUCLEOTIDE SEQUENCE</scope>
    <source>
        <strain evidence="8">MSK.7.16</strain>
    </source>
</reference>
<evidence type="ECO:0000256" key="4">
    <source>
        <dbReference type="ARBA" id="ARBA00023172"/>
    </source>
</evidence>
<dbReference type="InterPro" id="IPR002104">
    <property type="entry name" value="Integrase_catalytic"/>
</dbReference>
<accession>A0AAW4UAI1</accession>
<dbReference type="Proteomes" id="UP001198190">
    <property type="component" value="Unassembled WGS sequence"/>
</dbReference>
<dbReference type="Gene3D" id="1.10.150.130">
    <property type="match status" value="1"/>
</dbReference>
<evidence type="ECO:0000256" key="5">
    <source>
        <dbReference type="PROSITE-ProRule" id="PRU01248"/>
    </source>
</evidence>
<dbReference type="InterPro" id="IPR010998">
    <property type="entry name" value="Integrase_recombinase_N"/>
</dbReference>
<organism evidence="8 9">
    <name type="scientific">Megamonas funiformis</name>
    <dbReference type="NCBI Taxonomy" id="437897"/>
    <lineage>
        <taxon>Bacteria</taxon>
        <taxon>Bacillati</taxon>
        <taxon>Bacillota</taxon>
        <taxon>Negativicutes</taxon>
        <taxon>Selenomonadales</taxon>
        <taxon>Selenomonadaceae</taxon>
        <taxon>Megamonas</taxon>
    </lineage>
</organism>
<name>A0AAW4UAI1_9FIRM</name>
<dbReference type="SUPFAM" id="SSF56349">
    <property type="entry name" value="DNA breaking-rejoining enzymes"/>
    <property type="match status" value="1"/>
</dbReference>
<dbReference type="GO" id="GO:0006310">
    <property type="term" value="P:DNA recombination"/>
    <property type="evidence" value="ECO:0007669"/>
    <property type="project" value="UniProtKB-KW"/>
</dbReference>